<evidence type="ECO:0000313" key="3">
    <source>
        <dbReference type="Proteomes" id="UP000221920"/>
    </source>
</evidence>
<dbReference type="Gene3D" id="3.90.75.20">
    <property type="match status" value="1"/>
</dbReference>
<name>A0A1P8EDQ9_9CAUD</name>
<keyword evidence="2" id="KW-0540">Nuclease</keyword>
<dbReference type="InterPro" id="IPR003615">
    <property type="entry name" value="HNH_nuc"/>
</dbReference>
<dbReference type="Proteomes" id="UP000221920">
    <property type="component" value="Segment"/>
</dbReference>
<keyword evidence="2" id="KW-0378">Hydrolase</keyword>
<dbReference type="SUPFAM" id="SSF54060">
    <property type="entry name" value="His-Me finger endonucleases"/>
    <property type="match status" value="1"/>
</dbReference>
<keyword evidence="2" id="KW-0255">Endonuclease</keyword>
<protein>
    <submittedName>
        <fullName evidence="2">Putative HNH endonuclease</fullName>
    </submittedName>
</protein>
<evidence type="ECO:0000313" key="2">
    <source>
        <dbReference type="EMBL" id="APV17406.1"/>
    </source>
</evidence>
<dbReference type="GO" id="GO:0004519">
    <property type="term" value="F:endonuclease activity"/>
    <property type="evidence" value="ECO:0007669"/>
    <property type="project" value="UniProtKB-KW"/>
</dbReference>
<dbReference type="InterPro" id="IPR044925">
    <property type="entry name" value="His-Me_finger_sf"/>
</dbReference>
<sequence>MFDLRYSPEVPGCLSNSKGEQLCVLSGSYYTLHGGAAHRIIWEAFNGRISEGMFVDHINRNKLDNRIENLRLASRSQNVHNSKRPKADGLPKGIRKTAKGFDAMITVRGVKYVEKFTELNDAVAWRDAKASELVGAYYLA</sequence>
<reference evidence="2 3" key="1">
    <citation type="submission" date="2017-11" db="EMBL/GenBank/DDBJ databases">
        <title>Preliminary research on isolation and biological characteristics of a lytic bacteriophage against Serratia marcescens.</title>
        <authorList>
            <person name="Sun Y."/>
            <person name="Hao Y."/>
            <person name="Shi H."/>
            <person name="Li J."/>
            <person name="Huang H."/>
        </authorList>
    </citation>
    <scope>NUCLEOTIDE SEQUENCE [LARGE SCALE GENOMIC DNA]</scope>
</reference>
<evidence type="ECO:0000259" key="1">
    <source>
        <dbReference type="Pfam" id="PF13392"/>
    </source>
</evidence>
<feature type="domain" description="HNH nuclease" evidence="1">
    <location>
        <begin position="36"/>
        <end position="79"/>
    </location>
</feature>
<dbReference type="Pfam" id="PF13392">
    <property type="entry name" value="HNH_3"/>
    <property type="match status" value="1"/>
</dbReference>
<keyword evidence="3" id="KW-1185">Reference proteome</keyword>
<dbReference type="EMBL" id="KX778611">
    <property type="protein sequence ID" value="APV17406.1"/>
    <property type="molecule type" value="Genomic_DNA"/>
</dbReference>
<organism evidence="2 3">
    <name type="scientific">Serratia phage SM9-3Y</name>
    <dbReference type="NCBI Taxonomy" id="1897434"/>
    <lineage>
        <taxon>Viruses</taxon>
        <taxon>Duplodnaviria</taxon>
        <taxon>Heunggongvirae</taxon>
        <taxon>Uroviricota</taxon>
        <taxon>Caudoviricetes</taxon>
        <taxon>Autographivirales</taxon>
        <taxon>Autotranscriptaviridae</taxon>
        <taxon>Studiervirinae</taxon>
        <taxon>Teetrevirus</taxon>
        <taxon>Teetrevirus SALSA</taxon>
        <taxon>Teetrevirus SM93Y</taxon>
    </lineage>
</organism>
<proteinExistence type="predicted"/>
<accession>A0A1P8EDQ9</accession>